<accession>A0A3N5DPA2</accession>
<sequence length="151" mass="16166">MQTAREMRKVDIDQLTPSRLAVVSASDAGPARLAQADQIAETGPQQMAAAYIPQLSDAELDLWRAEMPAQLAVRLSDTTIGQVAFRVADNRGIEIQLAGLISLVAESLPPGEAERLAGAAAAQDYVSLDELAARGLPMRYNAAYDELQFAL</sequence>
<comment type="caution">
    <text evidence="1">The sequence shown here is derived from an EMBL/GenBank/DDBJ whole genome shotgun (WGS) entry which is preliminary data.</text>
</comment>
<dbReference type="OrthoDB" id="7392282at2"/>
<name>A0A3N5DPA2_9SPHN</name>
<evidence type="ECO:0000313" key="1">
    <source>
        <dbReference type="EMBL" id="RPF70941.1"/>
    </source>
</evidence>
<organism evidence="1 2">
    <name type="scientific">Aurantiacibacter spongiae</name>
    <dbReference type="NCBI Taxonomy" id="2488860"/>
    <lineage>
        <taxon>Bacteria</taxon>
        <taxon>Pseudomonadati</taxon>
        <taxon>Pseudomonadota</taxon>
        <taxon>Alphaproteobacteria</taxon>
        <taxon>Sphingomonadales</taxon>
        <taxon>Erythrobacteraceae</taxon>
        <taxon>Aurantiacibacter</taxon>
    </lineage>
</organism>
<proteinExistence type="predicted"/>
<reference evidence="1 2" key="1">
    <citation type="submission" date="2018-11" db="EMBL/GenBank/DDBJ databases">
        <title>Erythrobacter spongiae sp. nov., isolated from a marine sponge.</title>
        <authorList>
            <person name="Zhuang L."/>
            <person name="Luo L."/>
        </authorList>
    </citation>
    <scope>NUCLEOTIDE SEQUENCE [LARGE SCALE GENOMIC DNA]</scope>
    <source>
        <strain evidence="1 2">HN-E23</strain>
    </source>
</reference>
<dbReference type="AlphaFoldDB" id="A0A3N5DPA2"/>
<dbReference type="RefSeq" id="WP_123878906.1">
    <property type="nucleotide sequence ID" value="NZ_RPFZ01000001.1"/>
</dbReference>
<keyword evidence="2" id="KW-1185">Reference proteome</keyword>
<evidence type="ECO:0000313" key="2">
    <source>
        <dbReference type="Proteomes" id="UP000275232"/>
    </source>
</evidence>
<gene>
    <name evidence="1" type="ORF">EG799_04395</name>
</gene>
<protein>
    <submittedName>
        <fullName evidence="1">Uncharacterized protein</fullName>
    </submittedName>
</protein>
<dbReference type="Proteomes" id="UP000275232">
    <property type="component" value="Unassembled WGS sequence"/>
</dbReference>
<dbReference type="EMBL" id="RPFZ01000001">
    <property type="protein sequence ID" value="RPF70941.1"/>
    <property type="molecule type" value="Genomic_DNA"/>
</dbReference>